<keyword evidence="3" id="KW-0731">Sigma factor</keyword>
<gene>
    <name evidence="7" type="ORF">F7D95_13055</name>
</gene>
<dbReference type="InterPro" id="IPR013249">
    <property type="entry name" value="RNA_pol_sigma70_r4_t2"/>
</dbReference>
<accession>A0AA90ZMI0</accession>
<dbReference type="InterPro" id="IPR014327">
    <property type="entry name" value="RNA_pol_sigma70_bacteroid"/>
</dbReference>
<dbReference type="InterPro" id="IPR014284">
    <property type="entry name" value="RNA_pol_sigma-70_dom"/>
</dbReference>
<dbReference type="InterPro" id="IPR039425">
    <property type="entry name" value="RNA_pol_sigma-70-like"/>
</dbReference>
<dbReference type="GO" id="GO:0003677">
    <property type="term" value="F:DNA binding"/>
    <property type="evidence" value="ECO:0007669"/>
    <property type="project" value="InterPro"/>
</dbReference>
<evidence type="ECO:0000256" key="3">
    <source>
        <dbReference type="ARBA" id="ARBA00023082"/>
    </source>
</evidence>
<evidence type="ECO:0000256" key="4">
    <source>
        <dbReference type="ARBA" id="ARBA00023163"/>
    </source>
</evidence>
<dbReference type="Proteomes" id="UP000442105">
    <property type="component" value="Unassembled WGS sequence"/>
</dbReference>
<dbReference type="PANTHER" id="PTHR43133:SF46">
    <property type="entry name" value="RNA POLYMERASE SIGMA-70 FACTOR ECF SUBFAMILY"/>
    <property type="match status" value="1"/>
</dbReference>
<dbReference type="Pfam" id="PF04542">
    <property type="entry name" value="Sigma70_r2"/>
    <property type="match status" value="1"/>
</dbReference>
<dbReference type="NCBIfam" id="TIGR02985">
    <property type="entry name" value="Sig70_bacteroi1"/>
    <property type="match status" value="1"/>
</dbReference>
<feature type="domain" description="RNA polymerase sigma factor 70 region 4 type 2" evidence="6">
    <location>
        <begin position="112"/>
        <end position="161"/>
    </location>
</feature>
<dbReference type="GO" id="GO:0006352">
    <property type="term" value="P:DNA-templated transcription initiation"/>
    <property type="evidence" value="ECO:0007669"/>
    <property type="project" value="InterPro"/>
</dbReference>
<keyword evidence="4" id="KW-0804">Transcription</keyword>
<evidence type="ECO:0000313" key="8">
    <source>
        <dbReference type="Proteomes" id="UP000442105"/>
    </source>
</evidence>
<evidence type="ECO:0000259" key="6">
    <source>
        <dbReference type="Pfam" id="PF08281"/>
    </source>
</evidence>
<evidence type="ECO:0000256" key="1">
    <source>
        <dbReference type="ARBA" id="ARBA00010641"/>
    </source>
</evidence>
<evidence type="ECO:0000259" key="5">
    <source>
        <dbReference type="Pfam" id="PF04542"/>
    </source>
</evidence>
<dbReference type="SUPFAM" id="SSF88946">
    <property type="entry name" value="Sigma2 domain of RNA polymerase sigma factors"/>
    <property type="match status" value="1"/>
</dbReference>
<keyword evidence="2" id="KW-0805">Transcription regulation</keyword>
<protein>
    <submittedName>
        <fullName evidence="7">RNA polymerase sigma-70 factor</fullName>
    </submittedName>
</protein>
<dbReference type="AlphaFoldDB" id="A0AA90ZMI0"/>
<reference evidence="8" key="1">
    <citation type="submission" date="2019-09" db="EMBL/GenBank/DDBJ databases">
        <title>Distinct polysaccharide growth profiles of human intestinal Prevotella copri isolates.</title>
        <authorList>
            <person name="Fehlner-Peach H."/>
            <person name="Magnabosco C."/>
            <person name="Raghavan V."/>
            <person name="Scher J.U."/>
            <person name="Tett A."/>
            <person name="Cox L.M."/>
            <person name="Gottsegen C."/>
            <person name="Watters A."/>
            <person name="Wiltshire- Gordon J.D."/>
            <person name="Segata N."/>
            <person name="Bonneau R."/>
            <person name="Littman D.R."/>
        </authorList>
    </citation>
    <scope>NUCLEOTIDE SEQUENCE [LARGE SCALE GENOMIC DNA]</scope>
    <source>
        <strain evidence="8">iAQ1179</strain>
    </source>
</reference>
<dbReference type="InterPro" id="IPR013324">
    <property type="entry name" value="RNA_pol_sigma_r3/r4-like"/>
</dbReference>
<dbReference type="Gene3D" id="1.10.10.10">
    <property type="entry name" value="Winged helix-like DNA-binding domain superfamily/Winged helix DNA-binding domain"/>
    <property type="match status" value="1"/>
</dbReference>
<dbReference type="SUPFAM" id="SSF88659">
    <property type="entry name" value="Sigma3 and sigma4 domains of RNA polymerase sigma factors"/>
    <property type="match status" value="1"/>
</dbReference>
<comment type="similarity">
    <text evidence="1">Belongs to the sigma-70 factor family. ECF subfamily.</text>
</comment>
<dbReference type="EMBL" id="VZCW01000331">
    <property type="protein sequence ID" value="MQN13699.1"/>
    <property type="molecule type" value="Genomic_DNA"/>
</dbReference>
<dbReference type="Gene3D" id="1.10.1740.10">
    <property type="match status" value="1"/>
</dbReference>
<organism evidence="7 8">
    <name type="scientific">Segatella copri</name>
    <dbReference type="NCBI Taxonomy" id="165179"/>
    <lineage>
        <taxon>Bacteria</taxon>
        <taxon>Pseudomonadati</taxon>
        <taxon>Bacteroidota</taxon>
        <taxon>Bacteroidia</taxon>
        <taxon>Bacteroidales</taxon>
        <taxon>Prevotellaceae</taxon>
        <taxon>Segatella</taxon>
    </lineage>
</organism>
<evidence type="ECO:0000313" key="7">
    <source>
        <dbReference type="EMBL" id="MQN13699.1"/>
    </source>
</evidence>
<feature type="domain" description="RNA polymerase sigma-70 region 2" evidence="5">
    <location>
        <begin position="17"/>
        <end position="82"/>
    </location>
</feature>
<sequence length="174" mass="20522">MKVVAQDRAKDNDFKQLFLEMYPRLVRYAVSLLGDGNEARDVVGDVFEKAWNQFSSLQMETRRSWLYASVRNSCLNWLKHQQVEQTNVEALIEATRYDMSTRYEEHERLLQQAEQIARELKEPTCTILRLCYFEHLTYQQAADRLGISPNTVKKHISKALAILRERMKHTNIEN</sequence>
<evidence type="ECO:0000256" key="2">
    <source>
        <dbReference type="ARBA" id="ARBA00023015"/>
    </source>
</evidence>
<dbReference type="InterPro" id="IPR013325">
    <property type="entry name" value="RNA_pol_sigma_r2"/>
</dbReference>
<comment type="caution">
    <text evidence="7">The sequence shown here is derived from an EMBL/GenBank/DDBJ whole genome shotgun (WGS) entry which is preliminary data.</text>
</comment>
<name>A0AA90ZMI0_9BACT</name>
<dbReference type="GO" id="GO:0016987">
    <property type="term" value="F:sigma factor activity"/>
    <property type="evidence" value="ECO:0007669"/>
    <property type="project" value="UniProtKB-KW"/>
</dbReference>
<proteinExistence type="inferred from homology"/>
<dbReference type="NCBIfam" id="TIGR02937">
    <property type="entry name" value="sigma70-ECF"/>
    <property type="match status" value="1"/>
</dbReference>
<dbReference type="PANTHER" id="PTHR43133">
    <property type="entry name" value="RNA POLYMERASE ECF-TYPE SIGMA FACTO"/>
    <property type="match status" value="1"/>
</dbReference>
<dbReference type="InterPro" id="IPR007627">
    <property type="entry name" value="RNA_pol_sigma70_r2"/>
</dbReference>
<dbReference type="Pfam" id="PF08281">
    <property type="entry name" value="Sigma70_r4_2"/>
    <property type="match status" value="1"/>
</dbReference>
<dbReference type="InterPro" id="IPR036388">
    <property type="entry name" value="WH-like_DNA-bd_sf"/>
</dbReference>